<sequence>MAVRSVICFVISMIGAFQFHTPAEFLKPTGRIGSHAGNGCVSSAKAYLLHIYGDMTVQSESLSPRREITPMMCEAYLDALKDSNELPHLMDLAATANTSEQPLQYPPGPVSMRVGADKLRDSRRSTNEGISAQPLAQPAGLL</sequence>
<feature type="signal peptide" evidence="2">
    <location>
        <begin position="1"/>
        <end position="16"/>
    </location>
</feature>
<keyword evidence="4" id="KW-1185">Reference proteome</keyword>
<name>A0A284R514_ARMOS</name>
<evidence type="ECO:0000313" key="3">
    <source>
        <dbReference type="EMBL" id="SJL03820.1"/>
    </source>
</evidence>
<dbReference type="EMBL" id="FUEG01000004">
    <property type="protein sequence ID" value="SJL03820.1"/>
    <property type="molecule type" value="Genomic_DNA"/>
</dbReference>
<reference evidence="4" key="1">
    <citation type="journal article" date="2017" name="Nat. Ecol. Evol.">
        <title>Genome expansion and lineage-specific genetic innovations in the forest pathogenic fungi Armillaria.</title>
        <authorList>
            <person name="Sipos G."/>
            <person name="Prasanna A.N."/>
            <person name="Walter M.C."/>
            <person name="O'Connor E."/>
            <person name="Balint B."/>
            <person name="Krizsan K."/>
            <person name="Kiss B."/>
            <person name="Hess J."/>
            <person name="Varga T."/>
            <person name="Slot J."/>
            <person name="Riley R."/>
            <person name="Boka B."/>
            <person name="Rigling D."/>
            <person name="Barry K."/>
            <person name="Lee J."/>
            <person name="Mihaltcheva S."/>
            <person name="LaButti K."/>
            <person name="Lipzen A."/>
            <person name="Waldron R."/>
            <person name="Moloney N.M."/>
            <person name="Sperisen C."/>
            <person name="Kredics L."/>
            <person name="Vagvoelgyi C."/>
            <person name="Patrignani A."/>
            <person name="Fitzpatrick D."/>
            <person name="Nagy I."/>
            <person name="Doyle S."/>
            <person name="Anderson J.B."/>
            <person name="Grigoriev I.V."/>
            <person name="Gueldener U."/>
            <person name="Muensterkoetter M."/>
            <person name="Nagy L.G."/>
        </authorList>
    </citation>
    <scope>NUCLEOTIDE SEQUENCE [LARGE SCALE GENOMIC DNA]</scope>
    <source>
        <strain evidence="4">C18/9</strain>
    </source>
</reference>
<evidence type="ECO:0000256" key="1">
    <source>
        <dbReference type="SAM" id="MobiDB-lite"/>
    </source>
</evidence>
<dbReference type="Proteomes" id="UP000219338">
    <property type="component" value="Unassembled WGS sequence"/>
</dbReference>
<feature type="region of interest" description="Disordered" evidence="1">
    <location>
        <begin position="122"/>
        <end position="142"/>
    </location>
</feature>
<evidence type="ECO:0000256" key="2">
    <source>
        <dbReference type="SAM" id="SignalP"/>
    </source>
</evidence>
<dbReference type="AlphaFoldDB" id="A0A284R514"/>
<gene>
    <name evidence="3" type="ORF">ARMOST_07177</name>
</gene>
<evidence type="ECO:0000313" key="4">
    <source>
        <dbReference type="Proteomes" id="UP000219338"/>
    </source>
</evidence>
<proteinExistence type="predicted"/>
<accession>A0A284R514</accession>
<feature type="chain" id="PRO_5012650920" evidence="2">
    <location>
        <begin position="17"/>
        <end position="142"/>
    </location>
</feature>
<keyword evidence="2" id="KW-0732">Signal</keyword>
<protein>
    <submittedName>
        <fullName evidence="3">Uncharacterized protein</fullName>
    </submittedName>
</protein>
<organism evidence="3 4">
    <name type="scientific">Armillaria ostoyae</name>
    <name type="common">Armillaria root rot fungus</name>
    <dbReference type="NCBI Taxonomy" id="47428"/>
    <lineage>
        <taxon>Eukaryota</taxon>
        <taxon>Fungi</taxon>
        <taxon>Dikarya</taxon>
        <taxon>Basidiomycota</taxon>
        <taxon>Agaricomycotina</taxon>
        <taxon>Agaricomycetes</taxon>
        <taxon>Agaricomycetidae</taxon>
        <taxon>Agaricales</taxon>
        <taxon>Marasmiineae</taxon>
        <taxon>Physalacriaceae</taxon>
        <taxon>Armillaria</taxon>
    </lineage>
</organism>